<evidence type="ECO:0000256" key="1">
    <source>
        <dbReference type="ARBA" id="ARBA00022741"/>
    </source>
</evidence>
<dbReference type="InterPro" id="IPR050445">
    <property type="entry name" value="Bact_polysacc_biosynth/exp"/>
</dbReference>
<gene>
    <name evidence="5" type="ORF">EV662_11144</name>
</gene>
<feature type="region of interest" description="Disordered" evidence="3">
    <location>
        <begin position="1"/>
        <end position="25"/>
    </location>
</feature>
<sequence>MEKLQAALDKARKTRTGEGSVPVRRQLQTRPQAIAPEVDALWQDLASFEVDPRLLVDHLVVTREAGEAATPFDILRTKTLLQMRQNGWKRLAITSPMPGAGKTTVACNLALGMGRQRDLRSMLFDLDLRDPSAHHFFETAPPYPIGDVLTGKVPFAAQGMRYGDNVAISTGHHPVADPTRLLLAEETAEVLDAIEAAYKPDLMIFDLPSVLVNDDTRAFLKNVDCALIVIRAEETRFGQFDTCEREVAEHTNVLGVVLNAYRYGENTAHKSWKGEKA</sequence>
<comment type="caution">
    <text evidence="5">The sequence shown here is derived from an EMBL/GenBank/DDBJ whole genome shotgun (WGS) entry which is preliminary data.</text>
</comment>
<dbReference type="Gene3D" id="3.40.50.300">
    <property type="entry name" value="P-loop containing nucleotide triphosphate hydrolases"/>
    <property type="match status" value="1"/>
</dbReference>
<dbReference type="AlphaFoldDB" id="A0A4R2PWC3"/>
<dbReference type="InterPro" id="IPR005702">
    <property type="entry name" value="Wzc-like_C"/>
</dbReference>
<accession>A0A4R2PWC3</accession>
<dbReference type="CDD" id="cd05387">
    <property type="entry name" value="BY-kinase"/>
    <property type="match status" value="1"/>
</dbReference>
<dbReference type="InterPro" id="IPR002586">
    <property type="entry name" value="CobQ/CobB/MinD/ParA_Nub-bd_dom"/>
</dbReference>
<reference evidence="5 6" key="1">
    <citation type="submission" date="2019-03" db="EMBL/GenBank/DDBJ databases">
        <title>Genomic Encyclopedia of Type Strains, Phase IV (KMG-IV): sequencing the most valuable type-strain genomes for metagenomic binning, comparative biology and taxonomic classification.</title>
        <authorList>
            <person name="Goeker M."/>
        </authorList>
    </citation>
    <scope>NUCLEOTIDE SEQUENCE [LARGE SCALE GENOMIC DNA]</scope>
    <source>
        <strain evidence="5 6">DSM 18063</strain>
    </source>
</reference>
<organism evidence="5 6">
    <name type="scientific">Rhodovulum marinum</name>
    <dbReference type="NCBI Taxonomy" id="320662"/>
    <lineage>
        <taxon>Bacteria</taxon>
        <taxon>Pseudomonadati</taxon>
        <taxon>Pseudomonadota</taxon>
        <taxon>Alphaproteobacteria</taxon>
        <taxon>Rhodobacterales</taxon>
        <taxon>Paracoccaceae</taxon>
        <taxon>Rhodovulum</taxon>
    </lineage>
</organism>
<dbReference type="Pfam" id="PF01656">
    <property type="entry name" value="CbiA"/>
    <property type="match status" value="1"/>
</dbReference>
<feature type="domain" description="CobQ/CobB/MinD/ParA nucleotide binding" evidence="4">
    <location>
        <begin position="91"/>
        <end position="264"/>
    </location>
</feature>
<dbReference type="SUPFAM" id="SSF52540">
    <property type="entry name" value="P-loop containing nucleoside triphosphate hydrolases"/>
    <property type="match status" value="1"/>
</dbReference>
<dbReference type="Proteomes" id="UP000294835">
    <property type="component" value="Unassembled WGS sequence"/>
</dbReference>
<keyword evidence="6" id="KW-1185">Reference proteome</keyword>
<dbReference type="GO" id="GO:0004713">
    <property type="term" value="F:protein tyrosine kinase activity"/>
    <property type="evidence" value="ECO:0007669"/>
    <property type="project" value="TreeGrafter"/>
</dbReference>
<dbReference type="OrthoDB" id="9775724at2"/>
<evidence type="ECO:0000256" key="2">
    <source>
        <dbReference type="ARBA" id="ARBA00022840"/>
    </source>
</evidence>
<dbReference type="PANTHER" id="PTHR32309">
    <property type="entry name" value="TYROSINE-PROTEIN KINASE"/>
    <property type="match status" value="1"/>
</dbReference>
<dbReference type="GO" id="GO:0005886">
    <property type="term" value="C:plasma membrane"/>
    <property type="evidence" value="ECO:0007669"/>
    <property type="project" value="TreeGrafter"/>
</dbReference>
<evidence type="ECO:0000313" key="5">
    <source>
        <dbReference type="EMBL" id="TCP39564.1"/>
    </source>
</evidence>
<evidence type="ECO:0000256" key="3">
    <source>
        <dbReference type="SAM" id="MobiDB-lite"/>
    </source>
</evidence>
<dbReference type="EMBL" id="SLXP01000011">
    <property type="protein sequence ID" value="TCP39564.1"/>
    <property type="molecule type" value="Genomic_DNA"/>
</dbReference>
<evidence type="ECO:0000313" key="6">
    <source>
        <dbReference type="Proteomes" id="UP000294835"/>
    </source>
</evidence>
<keyword evidence="2" id="KW-0067">ATP-binding</keyword>
<name>A0A4R2PWC3_9RHOB</name>
<evidence type="ECO:0000259" key="4">
    <source>
        <dbReference type="Pfam" id="PF01656"/>
    </source>
</evidence>
<proteinExistence type="predicted"/>
<dbReference type="PANTHER" id="PTHR32309:SF13">
    <property type="entry name" value="FERRIC ENTEROBACTIN TRANSPORT PROTEIN FEPE"/>
    <property type="match status" value="1"/>
</dbReference>
<protein>
    <submittedName>
        <fullName evidence="5">CobQ/CobB/MinD/ParA family nucleotide binding protein</fullName>
    </submittedName>
</protein>
<keyword evidence="1" id="KW-0547">Nucleotide-binding</keyword>
<dbReference type="InterPro" id="IPR027417">
    <property type="entry name" value="P-loop_NTPase"/>
</dbReference>
<dbReference type="RefSeq" id="WP_132464408.1">
    <property type="nucleotide sequence ID" value="NZ_SLXP01000011.1"/>
</dbReference>